<feature type="compositionally biased region" description="Low complexity" evidence="1">
    <location>
        <begin position="227"/>
        <end position="254"/>
    </location>
</feature>
<comment type="caution">
    <text evidence="3">The sequence shown here is derived from an EMBL/GenBank/DDBJ whole genome shotgun (WGS) entry which is preliminary data.</text>
</comment>
<dbReference type="AlphaFoldDB" id="A0AB34J2C0"/>
<feature type="compositionally biased region" description="Low complexity" evidence="1">
    <location>
        <begin position="193"/>
        <end position="218"/>
    </location>
</feature>
<protein>
    <recommendedName>
        <fullName evidence="2">NECAP PHear domain-containing protein</fullName>
    </recommendedName>
</protein>
<accession>A0AB34J2C0</accession>
<proteinExistence type="predicted"/>
<dbReference type="SUPFAM" id="SSF50729">
    <property type="entry name" value="PH domain-like"/>
    <property type="match status" value="1"/>
</dbReference>
<sequence length="262" mass="26983">MADEHTELTLSVLSQAHVYKLPPRPSSGGWRCQDWPKTNHIFTARVRIVACGAKCTIRLEDPTNGTLFAMCPLDNEKPQLSVEPVADSSRYFVIRVDDGSGRHAFLGMGFLERDHAFEFNVTLQDHVKRLKYEREAEEAAAAPALPAQDFSLKGTISIGIPGGGGGSQRARPPAAASDAVSLTALAPPPPANSSGGRRPVASGASAAAGESPAASPDPFGASPFGSDPFGGDAFAPAAPAGGAALGGDPAVAAPEGNWVAFG</sequence>
<dbReference type="Pfam" id="PF07933">
    <property type="entry name" value="DUF1681"/>
    <property type="match status" value="1"/>
</dbReference>
<name>A0AB34J2C0_PRYPA</name>
<dbReference type="Proteomes" id="UP001515480">
    <property type="component" value="Unassembled WGS sequence"/>
</dbReference>
<feature type="domain" description="NECAP PHear" evidence="2">
    <location>
        <begin position="8"/>
        <end position="158"/>
    </location>
</feature>
<dbReference type="InterPro" id="IPR012466">
    <property type="entry name" value="NECAP_PHear"/>
</dbReference>
<evidence type="ECO:0000313" key="4">
    <source>
        <dbReference type="Proteomes" id="UP001515480"/>
    </source>
</evidence>
<dbReference type="InterPro" id="IPR011993">
    <property type="entry name" value="PH-like_dom_sf"/>
</dbReference>
<dbReference type="PANTHER" id="PTHR12847:SF9">
    <property type="entry name" value="NECAP-LIKE PROTEIN CG9132"/>
    <property type="match status" value="1"/>
</dbReference>
<dbReference type="GO" id="GO:0006897">
    <property type="term" value="P:endocytosis"/>
    <property type="evidence" value="ECO:0007669"/>
    <property type="project" value="InterPro"/>
</dbReference>
<feature type="region of interest" description="Disordered" evidence="1">
    <location>
        <begin position="183"/>
        <end position="262"/>
    </location>
</feature>
<reference evidence="3 4" key="1">
    <citation type="journal article" date="2024" name="Science">
        <title>Giant polyketide synthase enzymes in the biosynthesis of giant marine polyether toxins.</title>
        <authorList>
            <person name="Fallon T.R."/>
            <person name="Shende V.V."/>
            <person name="Wierzbicki I.H."/>
            <person name="Pendleton A.L."/>
            <person name="Watervoot N.F."/>
            <person name="Auber R.P."/>
            <person name="Gonzalez D.J."/>
            <person name="Wisecaver J.H."/>
            <person name="Moore B.S."/>
        </authorList>
    </citation>
    <scope>NUCLEOTIDE SEQUENCE [LARGE SCALE GENOMIC DNA]</scope>
    <source>
        <strain evidence="3 4">12B1</strain>
    </source>
</reference>
<organism evidence="3 4">
    <name type="scientific">Prymnesium parvum</name>
    <name type="common">Toxic golden alga</name>
    <dbReference type="NCBI Taxonomy" id="97485"/>
    <lineage>
        <taxon>Eukaryota</taxon>
        <taxon>Haptista</taxon>
        <taxon>Haptophyta</taxon>
        <taxon>Prymnesiophyceae</taxon>
        <taxon>Prymnesiales</taxon>
        <taxon>Prymnesiaceae</taxon>
        <taxon>Prymnesium</taxon>
    </lineage>
</organism>
<dbReference type="GO" id="GO:0030125">
    <property type="term" value="C:clathrin vesicle coat"/>
    <property type="evidence" value="ECO:0007669"/>
    <property type="project" value="TreeGrafter"/>
</dbReference>
<dbReference type="EMBL" id="JBGBPQ010000014">
    <property type="protein sequence ID" value="KAL1511502.1"/>
    <property type="molecule type" value="Genomic_DNA"/>
</dbReference>
<dbReference type="PANTHER" id="PTHR12847">
    <property type="entry name" value="ATP-BINDING CASSETTE ABC TRANSPORTER-RELATED"/>
    <property type="match status" value="1"/>
</dbReference>
<dbReference type="CDD" id="cd13228">
    <property type="entry name" value="PHear_NECAP"/>
    <property type="match status" value="1"/>
</dbReference>
<dbReference type="Gene3D" id="2.30.29.30">
    <property type="entry name" value="Pleckstrin-homology domain (PH domain)/Phosphotyrosine-binding domain (PTB)"/>
    <property type="match status" value="1"/>
</dbReference>
<evidence type="ECO:0000259" key="2">
    <source>
        <dbReference type="Pfam" id="PF07933"/>
    </source>
</evidence>
<evidence type="ECO:0000256" key="1">
    <source>
        <dbReference type="SAM" id="MobiDB-lite"/>
    </source>
</evidence>
<gene>
    <name evidence="3" type="ORF">AB1Y20_006299</name>
</gene>
<keyword evidence="4" id="KW-1185">Reference proteome</keyword>
<evidence type="ECO:0000313" key="3">
    <source>
        <dbReference type="EMBL" id="KAL1511502.1"/>
    </source>
</evidence>